<gene>
    <name evidence="3" type="ORF">ABM428_17380</name>
</gene>
<name>A0AAU8C888_9RHOB</name>
<protein>
    <submittedName>
        <fullName evidence="3">Aldolase/citrate lyase family protein</fullName>
    </submittedName>
</protein>
<dbReference type="InterPro" id="IPR040442">
    <property type="entry name" value="Pyrv_kinase-like_dom_sf"/>
</dbReference>
<dbReference type="KEGG" id="suly:ABM428_17380"/>
<dbReference type="InterPro" id="IPR005000">
    <property type="entry name" value="Aldolase/citrate-lyase_domain"/>
</dbReference>
<dbReference type="EMBL" id="CP159197">
    <property type="protein sequence ID" value="XCF12295.1"/>
    <property type="molecule type" value="Genomic_DNA"/>
</dbReference>
<dbReference type="GO" id="GO:0046872">
    <property type="term" value="F:metal ion binding"/>
    <property type="evidence" value="ECO:0007669"/>
    <property type="project" value="UniProtKB-KW"/>
</dbReference>
<dbReference type="AlphaFoldDB" id="A0AAU8C888"/>
<proteinExistence type="predicted"/>
<sequence>MTTDDTLQTVFIASTAENAASAAQGGADVIMVDLEREGKQDRQKTLAAHMTSTDWDDVAAIRDATPADALMIRLDPWHPDRSPAQIDRATALGADRLMLPMIETLEHVTAFAAALDGRTRFTPLIETVSSLEMIDAIAAMDSVDRLHIGLNDLHLQRHDRFLFEPLANGVIDPAAAGLVASDMPFGIGGIGALSDTPPVSPTLLLAEHARLGSSWVILSRRFRDMIAASPGSDAVGREIAALKARYRVLCNRDAQTVAEDRQKFVAQVRGVVSRMSDPA</sequence>
<evidence type="ECO:0000313" key="3">
    <source>
        <dbReference type="EMBL" id="XCF12295.1"/>
    </source>
</evidence>
<geneLocation type="plasmid" evidence="3">
    <name>pZYJ04</name>
</geneLocation>
<keyword evidence="3" id="KW-0456">Lyase</keyword>
<evidence type="ECO:0000256" key="1">
    <source>
        <dbReference type="ARBA" id="ARBA00022723"/>
    </source>
</evidence>
<dbReference type="GO" id="GO:0016829">
    <property type="term" value="F:lyase activity"/>
    <property type="evidence" value="ECO:0007669"/>
    <property type="project" value="UniProtKB-KW"/>
</dbReference>
<reference evidence="3" key="1">
    <citation type="journal article" date="2020" name="Int. J. Syst. Evol. Microbiol.">
        <title>Notification of changes in taxonomic opinion previously published outside the IJSEM.</title>
        <authorList>
            <person name="Oren A."/>
            <person name="Garrity G."/>
        </authorList>
    </citation>
    <scope>NUCLEOTIDE SEQUENCE</scope>
    <source>
        <strain evidence="3">TCYB15</strain>
    </source>
</reference>
<keyword evidence="1" id="KW-0479">Metal-binding</keyword>
<keyword evidence="3" id="KW-0614">Plasmid</keyword>
<organism evidence="3">
    <name type="scientific">Sulfitobacter sp. TCYB15</name>
    <dbReference type="NCBI Taxonomy" id="3229275"/>
    <lineage>
        <taxon>Bacteria</taxon>
        <taxon>Pseudomonadati</taxon>
        <taxon>Pseudomonadota</taxon>
        <taxon>Alphaproteobacteria</taxon>
        <taxon>Rhodobacterales</taxon>
        <taxon>Roseobacteraceae</taxon>
        <taxon>Sulfitobacter</taxon>
    </lineage>
</organism>
<accession>A0AAU8C888</accession>
<reference evidence="3" key="2">
    <citation type="submission" date="2024-06" db="EMBL/GenBank/DDBJ databases">
        <authorList>
            <person name="Deng Y."/>
        </authorList>
    </citation>
    <scope>NUCLEOTIDE SEQUENCE</scope>
    <source>
        <strain evidence="3">TCYB15</strain>
        <plasmid evidence="3">pZYJ04</plasmid>
    </source>
</reference>
<dbReference type="Gene3D" id="3.20.20.60">
    <property type="entry name" value="Phosphoenolpyruvate-binding domains"/>
    <property type="match status" value="2"/>
</dbReference>
<evidence type="ECO:0000259" key="2">
    <source>
        <dbReference type="Pfam" id="PF03328"/>
    </source>
</evidence>
<dbReference type="InterPro" id="IPR015813">
    <property type="entry name" value="Pyrv/PenolPyrv_kinase-like_dom"/>
</dbReference>
<dbReference type="RefSeq" id="WP_353628704.1">
    <property type="nucleotide sequence ID" value="NZ_CP159197.1"/>
</dbReference>
<dbReference type="Pfam" id="PF03328">
    <property type="entry name" value="HpcH_HpaI"/>
    <property type="match status" value="1"/>
</dbReference>
<feature type="domain" description="HpcH/HpaI aldolase/citrate lyase" evidence="2">
    <location>
        <begin position="13"/>
        <end position="154"/>
    </location>
</feature>
<dbReference type="SUPFAM" id="SSF51621">
    <property type="entry name" value="Phosphoenolpyruvate/pyruvate domain"/>
    <property type="match status" value="1"/>
</dbReference>